<dbReference type="Proteomes" id="UP000663191">
    <property type="component" value="Chromosome"/>
</dbReference>
<dbReference type="RefSeq" id="WP_207270714.1">
    <property type="nucleotide sequence ID" value="NZ_CP071463.1"/>
</dbReference>
<gene>
    <name evidence="2" type="ORF">J0X27_01420</name>
</gene>
<proteinExistence type="predicted"/>
<dbReference type="EMBL" id="CP071463">
    <property type="protein sequence ID" value="QSW85531.1"/>
    <property type="molecule type" value="Genomic_DNA"/>
</dbReference>
<feature type="region of interest" description="Disordered" evidence="1">
    <location>
        <begin position="1"/>
        <end position="26"/>
    </location>
</feature>
<feature type="compositionally biased region" description="Acidic residues" evidence="1">
    <location>
        <begin position="108"/>
        <end position="117"/>
    </location>
</feature>
<feature type="region of interest" description="Disordered" evidence="1">
    <location>
        <begin position="96"/>
        <end position="129"/>
    </location>
</feature>
<protein>
    <submittedName>
        <fullName evidence="2">DUF488 family protein</fullName>
    </submittedName>
</protein>
<dbReference type="GeneID" id="63182362"/>
<dbReference type="OrthoDB" id="200377at2157"/>
<evidence type="ECO:0000313" key="2">
    <source>
        <dbReference type="EMBL" id="QSW85531.1"/>
    </source>
</evidence>
<keyword evidence="3" id="KW-1185">Reference proteome</keyword>
<evidence type="ECO:0000313" key="3">
    <source>
        <dbReference type="Proteomes" id="UP000663191"/>
    </source>
</evidence>
<sequence length="129" mass="14361">MSVADNANRGRNAAEAAAENRESNPAAIAWNSVDFERRYRDHLKQPGSQTVIVELSDRACERDVWLVCRKKDVHWCHRRLPANTISAQIEDIEVVHHPDPSTNSFGTDDNESDDDAESTLANFAEAGDA</sequence>
<evidence type="ECO:0000256" key="1">
    <source>
        <dbReference type="SAM" id="MobiDB-lite"/>
    </source>
</evidence>
<dbReference type="KEGG" id="hlo:J0X27_01420"/>
<organism evidence="2 3">
    <name type="scientific">Natrinema longum</name>
    <dbReference type="NCBI Taxonomy" id="370324"/>
    <lineage>
        <taxon>Archaea</taxon>
        <taxon>Methanobacteriati</taxon>
        <taxon>Methanobacteriota</taxon>
        <taxon>Stenosarchaea group</taxon>
        <taxon>Halobacteria</taxon>
        <taxon>Halobacteriales</taxon>
        <taxon>Natrialbaceae</taxon>
        <taxon>Natrinema</taxon>
    </lineage>
</organism>
<dbReference type="InterPro" id="IPR007438">
    <property type="entry name" value="DUF488"/>
</dbReference>
<name>A0A8A2U9S1_9EURY</name>
<accession>A0A8A2U9S1</accession>
<dbReference type="Pfam" id="PF04343">
    <property type="entry name" value="DUF488"/>
    <property type="match status" value="1"/>
</dbReference>
<dbReference type="AlphaFoldDB" id="A0A8A2U9S1"/>
<reference evidence="2 3" key="1">
    <citation type="journal article" date="2006" name="Int. J. Syst. Evol. Microbiol.">
        <title>Haloterrigena longa sp. nov. and Haloterrigena limicola sp. nov., extremely halophilic archaea isolated from a salt lake.</title>
        <authorList>
            <person name="Cui H.L."/>
            <person name="Tohty D."/>
            <person name="Zhou P.J."/>
            <person name="Liu S.J."/>
        </authorList>
    </citation>
    <scope>NUCLEOTIDE SEQUENCE [LARGE SCALE GENOMIC DNA]</scope>
    <source>
        <strain evidence="2 3">ABH32</strain>
    </source>
</reference>